<feature type="transmembrane region" description="Helical" evidence="1">
    <location>
        <begin position="38"/>
        <end position="70"/>
    </location>
</feature>
<proteinExistence type="predicted"/>
<evidence type="ECO:0000313" key="2">
    <source>
        <dbReference type="EMBL" id="MBL3658851.1"/>
    </source>
</evidence>
<dbReference type="EMBL" id="JAESIY010000018">
    <property type="protein sequence ID" value="MBL3658851.1"/>
    <property type="molecule type" value="Genomic_DNA"/>
</dbReference>
<keyword evidence="3" id="KW-1185">Reference proteome</keyword>
<sequence length="125" mass="14733">MLKFNIRYFTLTILLFLTEVYIALYVHDNIVRPYIGDYLVVMFVYCFVKSFFDFPVVKTAIGVLIFSYFIETMQYLKMVNLLGLQDNRLARIVLGVSFEWIDMLAYTLGIITTIGIEFLLNKKRK</sequence>
<accession>A0A937F9L9</accession>
<feature type="transmembrane region" description="Helical" evidence="1">
    <location>
        <begin position="103"/>
        <end position="120"/>
    </location>
</feature>
<keyword evidence="1" id="KW-1133">Transmembrane helix</keyword>
<dbReference type="RefSeq" id="WP_202246643.1">
    <property type="nucleotide sequence ID" value="NZ_JAESIY010000018.1"/>
</dbReference>
<protein>
    <submittedName>
        <fullName evidence="2">DUF2809 domain-containing protein</fullName>
    </submittedName>
</protein>
<keyword evidence="1" id="KW-0472">Membrane</keyword>
<dbReference type="AlphaFoldDB" id="A0A937F9L9"/>
<name>A0A937F9L9_9BACT</name>
<keyword evidence="1" id="KW-0812">Transmembrane</keyword>
<dbReference type="Pfam" id="PF10990">
    <property type="entry name" value="DUF2809"/>
    <property type="match status" value="1"/>
</dbReference>
<dbReference type="InterPro" id="IPR021257">
    <property type="entry name" value="DUF2809"/>
</dbReference>
<gene>
    <name evidence="2" type="ORF">JL102_22065</name>
</gene>
<feature type="transmembrane region" description="Helical" evidence="1">
    <location>
        <begin position="6"/>
        <end position="26"/>
    </location>
</feature>
<evidence type="ECO:0000313" key="3">
    <source>
        <dbReference type="Proteomes" id="UP000659388"/>
    </source>
</evidence>
<reference evidence="2" key="1">
    <citation type="submission" date="2021-01" db="EMBL/GenBank/DDBJ databases">
        <title>Fulvivirga kasyanovii gen. nov., sp nov., a novel member of the phylum Bacteroidetes isolated from seawater in a mussel farm.</title>
        <authorList>
            <person name="Zhao L.-H."/>
            <person name="Wang Z.-J."/>
        </authorList>
    </citation>
    <scope>NUCLEOTIDE SEQUENCE</scope>
    <source>
        <strain evidence="2">2943</strain>
    </source>
</reference>
<comment type="caution">
    <text evidence="2">The sequence shown here is derived from an EMBL/GenBank/DDBJ whole genome shotgun (WGS) entry which is preliminary data.</text>
</comment>
<dbReference type="Proteomes" id="UP000659388">
    <property type="component" value="Unassembled WGS sequence"/>
</dbReference>
<evidence type="ECO:0000256" key="1">
    <source>
        <dbReference type="SAM" id="Phobius"/>
    </source>
</evidence>
<organism evidence="2 3">
    <name type="scientific">Fulvivirga sediminis</name>
    <dbReference type="NCBI Taxonomy" id="2803949"/>
    <lineage>
        <taxon>Bacteria</taxon>
        <taxon>Pseudomonadati</taxon>
        <taxon>Bacteroidota</taxon>
        <taxon>Cytophagia</taxon>
        <taxon>Cytophagales</taxon>
        <taxon>Fulvivirgaceae</taxon>
        <taxon>Fulvivirga</taxon>
    </lineage>
</organism>